<sequence length="161" mass="17153">MGLFSRFSAAALGLLLLAVPPSAHAASGLFVREVASDFDTVAFDVNDAIVNRGYVVDYTGRIGEMLKRTEADVGADASPYANAQMTQFCSAVLSRKAMEADPQNIAFCPYTLFYFERSDAPGTVTVGFRRLTGAETPESEAALGEINALLEEIVTEVTGGE</sequence>
<keyword evidence="3" id="KW-1185">Reference proteome</keyword>
<reference evidence="3" key="1">
    <citation type="submission" date="2023-07" db="EMBL/GenBank/DDBJ databases">
        <title>Genome sequencing of Purple Non-Sulfur Bacteria from various extreme environments.</title>
        <authorList>
            <person name="Mayer M."/>
        </authorList>
    </citation>
    <scope>NUCLEOTIDE SEQUENCE [LARGE SCALE GENOMIC DNA]</scope>
    <source>
        <strain evidence="3">DSM 17935</strain>
    </source>
</reference>
<dbReference type="RefSeq" id="WP_264603382.1">
    <property type="nucleotide sequence ID" value="NZ_JAOQNS010000014.1"/>
</dbReference>
<protein>
    <recommendedName>
        <fullName evidence="4">DUF302 domain-containing protein</fullName>
    </recommendedName>
</protein>
<evidence type="ECO:0000256" key="1">
    <source>
        <dbReference type="SAM" id="SignalP"/>
    </source>
</evidence>
<feature type="signal peptide" evidence="1">
    <location>
        <begin position="1"/>
        <end position="25"/>
    </location>
</feature>
<dbReference type="SUPFAM" id="SSF103247">
    <property type="entry name" value="TT1751-like"/>
    <property type="match status" value="1"/>
</dbReference>
<dbReference type="InterPro" id="IPR035923">
    <property type="entry name" value="TT1751-like_sf"/>
</dbReference>
<dbReference type="EMBL" id="JAOQNS010000014">
    <property type="protein sequence ID" value="MCW2309807.1"/>
    <property type="molecule type" value="Genomic_DNA"/>
</dbReference>
<name>A0ABT3HHB6_9HYPH</name>
<dbReference type="Gene3D" id="3.30.310.70">
    <property type="entry name" value="TT1751-like domain"/>
    <property type="match status" value="1"/>
</dbReference>
<evidence type="ECO:0008006" key="4">
    <source>
        <dbReference type="Google" id="ProtNLM"/>
    </source>
</evidence>
<gene>
    <name evidence="2" type="ORF">M2319_004166</name>
</gene>
<accession>A0ABT3HHB6</accession>
<dbReference type="Proteomes" id="UP001209755">
    <property type="component" value="Unassembled WGS sequence"/>
</dbReference>
<evidence type="ECO:0000313" key="2">
    <source>
        <dbReference type="EMBL" id="MCW2309807.1"/>
    </source>
</evidence>
<organism evidence="2 3">
    <name type="scientific">Rhodobium gokarnense</name>
    <dbReference type="NCBI Taxonomy" id="364296"/>
    <lineage>
        <taxon>Bacteria</taxon>
        <taxon>Pseudomonadati</taxon>
        <taxon>Pseudomonadota</taxon>
        <taxon>Alphaproteobacteria</taxon>
        <taxon>Hyphomicrobiales</taxon>
        <taxon>Rhodobiaceae</taxon>
        <taxon>Rhodobium</taxon>
    </lineage>
</organism>
<keyword evidence="1" id="KW-0732">Signal</keyword>
<feature type="chain" id="PRO_5045446902" description="DUF302 domain-containing protein" evidence="1">
    <location>
        <begin position="26"/>
        <end position="161"/>
    </location>
</feature>
<evidence type="ECO:0000313" key="3">
    <source>
        <dbReference type="Proteomes" id="UP001209755"/>
    </source>
</evidence>
<proteinExistence type="predicted"/>
<comment type="caution">
    <text evidence="2">The sequence shown here is derived from an EMBL/GenBank/DDBJ whole genome shotgun (WGS) entry which is preliminary data.</text>
</comment>